<evidence type="ECO:0000256" key="1">
    <source>
        <dbReference type="ARBA" id="ARBA00004141"/>
    </source>
</evidence>
<evidence type="ECO:0000256" key="3">
    <source>
        <dbReference type="ARBA" id="ARBA00022692"/>
    </source>
</evidence>
<protein>
    <recommendedName>
        <fullName evidence="7">EamA domain-containing protein</fullName>
    </recommendedName>
</protein>
<feature type="transmembrane region" description="Helical" evidence="6">
    <location>
        <begin position="216"/>
        <end position="234"/>
    </location>
</feature>
<evidence type="ECO:0000256" key="2">
    <source>
        <dbReference type="ARBA" id="ARBA00009853"/>
    </source>
</evidence>
<feature type="domain" description="EamA" evidence="7">
    <location>
        <begin position="151"/>
        <end position="285"/>
    </location>
</feature>
<name>A0A126UV57_9RHOB</name>
<dbReference type="EMBL" id="CP014327">
    <property type="protein sequence ID" value="AML49938.1"/>
    <property type="molecule type" value="Genomic_DNA"/>
</dbReference>
<dbReference type="OrthoDB" id="9815809at2"/>
<dbReference type="PANTHER" id="PTHR22911:SF6">
    <property type="entry name" value="SOLUTE CARRIER FAMILY 35 MEMBER G1"/>
    <property type="match status" value="1"/>
</dbReference>
<sequence length="302" mass="32935">MSQDRPLLGILLIIGFCILAPLGDAMAKLLGGSNGVIELVAYRFIIQSLIVVPIVLFARTDMRASPRVLGFTFLRTSLHIASTIMLFIALRYIPLAETLAIVFIMPIIMMFLGWFFLNETVGPRRILAAGVAFFGTMLVIQPSFALVGMTALLPIGVAFAFAVFMIITRVISREVDPMALQAFNGIVGVALVVPLWFVGAHFGWTDFQITTYVNNQWGIIILMGGIGTVAHLLMTWSLRFAPSSTLAPMQYLEIPIATVYGFLLFNDLPNGVAALGITIVISSGLYIIYRESRLASALQAAE</sequence>
<keyword evidence="4 6" id="KW-1133">Transmembrane helix</keyword>
<dbReference type="InterPro" id="IPR000620">
    <property type="entry name" value="EamA_dom"/>
</dbReference>
<dbReference type="SUPFAM" id="SSF103481">
    <property type="entry name" value="Multidrug resistance efflux transporter EmrE"/>
    <property type="match status" value="2"/>
</dbReference>
<gene>
    <name evidence="8" type="ORF">RC74_00370</name>
</gene>
<dbReference type="Pfam" id="PF00892">
    <property type="entry name" value="EamA"/>
    <property type="match status" value="2"/>
</dbReference>
<dbReference type="KEGG" id="hat:RC74_00370"/>
<dbReference type="InterPro" id="IPR037185">
    <property type="entry name" value="EmrE-like"/>
</dbReference>
<evidence type="ECO:0000256" key="5">
    <source>
        <dbReference type="ARBA" id="ARBA00023136"/>
    </source>
</evidence>
<comment type="similarity">
    <text evidence="2">Belongs to the drug/metabolite transporter (DMT) superfamily. 10 TMS drug/metabolite exporter (DME) (TC 2.A.7.3) family.</text>
</comment>
<dbReference type="AlphaFoldDB" id="A0A126UV57"/>
<feature type="transmembrane region" description="Helical" evidence="6">
    <location>
        <begin position="271"/>
        <end position="289"/>
    </location>
</feature>
<feature type="transmembrane region" description="Helical" evidence="6">
    <location>
        <begin position="151"/>
        <end position="171"/>
    </location>
</feature>
<feature type="transmembrane region" description="Helical" evidence="6">
    <location>
        <begin position="41"/>
        <end position="60"/>
    </location>
</feature>
<dbReference type="PANTHER" id="PTHR22911">
    <property type="entry name" value="ACYL-MALONYL CONDENSING ENZYME-RELATED"/>
    <property type="match status" value="1"/>
</dbReference>
<evidence type="ECO:0000256" key="4">
    <source>
        <dbReference type="ARBA" id="ARBA00022989"/>
    </source>
</evidence>
<evidence type="ECO:0000259" key="7">
    <source>
        <dbReference type="Pfam" id="PF00892"/>
    </source>
</evidence>
<dbReference type="RefSeq" id="WP_039002599.1">
    <property type="nucleotide sequence ID" value="NZ_CP014327.1"/>
</dbReference>
<evidence type="ECO:0000313" key="9">
    <source>
        <dbReference type="Proteomes" id="UP000070371"/>
    </source>
</evidence>
<feature type="transmembrane region" description="Helical" evidence="6">
    <location>
        <begin position="72"/>
        <end position="93"/>
    </location>
</feature>
<proteinExistence type="inferred from homology"/>
<feature type="domain" description="EamA" evidence="7">
    <location>
        <begin position="8"/>
        <end position="140"/>
    </location>
</feature>
<dbReference type="GO" id="GO:0016020">
    <property type="term" value="C:membrane"/>
    <property type="evidence" value="ECO:0007669"/>
    <property type="project" value="UniProtKB-SubCell"/>
</dbReference>
<comment type="subcellular location">
    <subcellularLocation>
        <location evidence="1">Membrane</location>
        <topology evidence="1">Multi-pass membrane protein</topology>
    </subcellularLocation>
</comment>
<dbReference type="STRING" id="1579316.RC74_00370"/>
<evidence type="ECO:0000313" key="8">
    <source>
        <dbReference type="EMBL" id="AML49938.1"/>
    </source>
</evidence>
<keyword evidence="3 6" id="KW-0812">Transmembrane</keyword>
<feature type="transmembrane region" description="Helical" evidence="6">
    <location>
        <begin position="99"/>
        <end position="117"/>
    </location>
</feature>
<organism evidence="8 9">
    <name type="scientific">Falsihalocynthiibacter arcticus</name>
    <dbReference type="NCBI Taxonomy" id="1579316"/>
    <lineage>
        <taxon>Bacteria</taxon>
        <taxon>Pseudomonadati</taxon>
        <taxon>Pseudomonadota</taxon>
        <taxon>Alphaproteobacteria</taxon>
        <taxon>Rhodobacterales</taxon>
        <taxon>Roseobacteraceae</taxon>
        <taxon>Falsihalocynthiibacter</taxon>
    </lineage>
</organism>
<evidence type="ECO:0000256" key="6">
    <source>
        <dbReference type="SAM" id="Phobius"/>
    </source>
</evidence>
<keyword evidence="9" id="KW-1185">Reference proteome</keyword>
<dbReference type="Proteomes" id="UP000070371">
    <property type="component" value="Chromosome"/>
</dbReference>
<feature type="transmembrane region" description="Helical" evidence="6">
    <location>
        <begin position="183"/>
        <end position="204"/>
    </location>
</feature>
<keyword evidence="5 6" id="KW-0472">Membrane</keyword>
<reference evidence="8 9" key="1">
    <citation type="submission" date="2016-02" db="EMBL/GenBank/DDBJ databases">
        <title>Complete genome sequence of Halocynthiibacter arcticus PAMC 20958t from arctic marine sediment.</title>
        <authorList>
            <person name="Lee Y.M."/>
            <person name="Baek K."/>
            <person name="Lee H.K."/>
            <person name="Shin S.C."/>
        </authorList>
    </citation>
    <scope>NUCLEOTIDE SEQUENCE [LARGE SCALE GENOMIC DNA]</scope>
    <source>
        <strain evidence="8">PAMC 20958</strain>
    </source>
</reference>
<accession>A0A126UV57</accession>